<evidence type="ECO:0000259" key="4">
    <source>
        <dbReference type="SMART" id="SM00505"/>
    </source>
</evidence>
<comment type="caution">
    <text evidence="5">The sequence shown here is derived from an EMBL/GenBank/DDBJ whole genome shotgun (WGS) entry which is preliminary data.</text>
</comment>
<organism evidence="5 6">
    <name type="scientific">Acorus calamus</name>
    <name type="common">Sweet flag</name>
    <dbReference type="NCBI Taxonomy" id="4465"/>
    <lineage>
        <taxon>Eukaryota</taxon>
        <taxon>Viridiplantae</taxon>
        <taxon>Streptophyta</taxon>
        <taxon>Embryophyta</taxon>
        <taxon>Tracheophyta</taxon>
        <taxon>Spermatophyta</taxon>
        <taxon>Magnoliopsida</taxon>
        <taxon>Liliopsida</taxon>
        <taxon>Acoraceae</taxon>
        <taxon>Acorus</taxon>
    </lineage>
</organism>
<dbReference type="Pfam" id="PF00304">
    <property type="entry name" value="Gamma-thionin"/>
    <property type="match status" value="1"/>
</dbReference>
<dbReference type="GO" id="GO:0006952">
    <property type="term" value="P:defense response"/>
    <property type="evidence" value="ECO:0007669"/>
    <property type="project" value="InterPro"/>
</dbReference>
<dbReference type="PROSITE" id="PS00940">
    <property type="entry name" value="GAMMA_THIONIN"/>
    <property type="match status" value="1"/>
</dbReference>
<dbReference type="PANTHER" id="PTHR33147:SF39">
    <property type="entry name" value="DRO1 PROTEIN-RELATED"/>
    <property type="match status" value="1"/>
</dbReference>
<dbReference type="InterPro" id="IPR008176">
    <property type="entry name" value="Defensin_plant"/>
</dbReference>
<feature type="domain" description="Knottins-like" evidence="4">
    <location>
        <begin position="31"/>
        <end position="74"/>
    </location>
</feature>
<dbReference type="EMBL" id="JAUJYO010000015">
    <property type="protein sequence ID" value="KAK1297260.1"/>
    <property type="molecule type" value="Genomic_DNA"/>
</dbReference>
<dbReference type="SUPFAM" id="SSF57095">
    <property type="entry name" value="Scorpion toxin-like"/>
    <property type="match status" value="1"/>
</dbReference>
<dbReference type="InterPro" id="IPR036574">
    <property type="entry name" value="Scorpion_toxin-like_sf"/>
</dbReference>
<gene>
    <name evidence="5" type="ORF">QJS10_CPB15g00131</name>
</gene>
<protein>
    <recommendedName>
        <fullName evidence="4">Knottins-like domain-containing protein</fullName>
    </recommendedName>
</protein>
<feature type="chain" id="PRO_5043787760" description="Knottins-like domain-containing protein" evidence="3">
    <location>
        <begin position="30"/>
        <end position="89"/>
    </location>
</feature>
<dbReference type="Gene3D" id="3.30.30.10">
    <property type="entry name" value="Knottin, scorpion toxin-like"/>
    <property type="match status" value="1"/>
</dbReference>
<dbReference type="Proteomes" id="UP001180020">
    <property type="component" value="Unassembled WGS sequence"/>
</dbReference>
<evidence type="ECO:0000256" key="2">
    <source>
        <dbReference type="ARBA" id="ARBA00023157"/>
    </source>
</evidence>
<dbReference type="InterPro" id="IPR003614">
    <property type="entry name" value="Knottins"/>
</dbReference>
<dbReference type="PANTHER" id="PTHR33147">
    <property type="entry name" value="DEFENSIN-LIKE PROTEIN 1"/>
    <property type="match status" value="1"/>
</dbReference>
<keyword evidence="6" id="KW-1185">Reference proteome</keyword>
<dbReference type="SMART" id="SM00505">
    <property type="entry name" value="Knot1"/>
    <property type="match status" value="1"/>
</dbReference>
<evidence type="ECO:0000313" key="5">
    <source>
        <dbReference type="EMBL" id="KAK1297260.1"/>
    </source>
</evidence>
<name>A0AAV9D7Z9_ACOCL</name>
<accession>A0AAV9D7Z9</accession>
<reference evidence="5" key="1">
    <citation type="journal article" date="2023" name="Nat. Commun.">
        <title>Diploid and tetraploid genomes of Acorus and the evolution of monocots.</title>
        <authorList>
            <person name="Ma L."/>
            <person name="Liu K.W."/>
            <person name="Li Z."/>
            <person name="Hsiao Y.Y."/>
            <person name="Qi Y."/>
            <person name="Fu T."/>
            <person name="Tang G.D."/>
            <person name="Zhang D."/>
            <person name="Sun W.H."/>
            <person name="Liu D.K."/>
            <person name="Li Y."/>
            <person name="Chen G.Z."/>
            <person name="Liu X.D."/>
            <person name="Liao X.Y."/>
            <person name="Jiang Y.T."/>
            <person name="Yu X."/>
            <person name="Hao Y."/>
            <person name="Huang J."/>
            <person name="Zhao X.W."/>
            <person name="Ke S."/>
            <person name="Chen Y.Y."/>
            <person name="Wu W.L."/>
            <person name="Hsu J.L."/>
            <person name="Lin Y.F."/>
            <person name="Huang M.D."/>
            <person name="Li C.Y."/>
            <person name="Huang L."/>
            <person name="Wang Z.W."/>
            <person name="Zhao X."/>
            <person name="Zhong W.Y."/>
            <person name="Peng D.H."/>
            <person name="Ahmad S."/>
            <person name="Lan S."/>
            <person name="Zhang J.S."/>
            <person name="Tsai W.C."/>
            <person name="Van de Peer Y."/>
            <person name="Liu Z.J."/>
        </authorList>
    </citation>
    <scope>NUCLEOTIDE SEQUENCE</scope>
    <source>
        <strain evidence="5">CP</strain>
    </source>
</reference>
<evidence type="ECO:0000256" key="3">
    <source>
        <dbReference type="SAM" id="SignalP"/>
    </source>
</evidence>
<keyword evidence="2" id="KW-1015">Disulfide bond</keyword>
<evidence type="ECO:0000256" key="1">
    <source>
        <dbReference type="ARBA" id="ARBA00022729"/>
    </source>
</evidence>
<proteinExistence type="predicted"/>
<dbReference type="AlphaFoldDB" id="A0AAV9D7Z9"/>
<sequence>MGSVKKYSVVLLLVLSLFLFSGNVVVVEGAWCMSPSGRFKGACFRNANCANVCASEGWPSGICDSFRCMCRRPCNFKIIDAPGPVPPPR</sequence>
<keyword evidence="1 3" id="KW-0732">Signal</keyword>
<evidence type="ECO:0000313" key="6">
    <source>
        <dbReference type="Proteomes" id="UP001180020"/>
    </source>
</evidence>
<feature type="signal peptide" evidence="3">
    <location>
        <begin position="1"/>
        <end position="29"/>
    </location>
</feature>
<reference evidence="5" key="2">
    <citation type="submission" date="2023-06" db="EMBL/GenBank/DDBJ databases">
        <authorList>
            <person name="Ma L."/>
            <person name="Liu K.-W."/>
            <person name="Li Z."/>
            <person name="Hsiao Y.-Y."/>
            <person name="Qi Y."/>
            <person name="Fu T."/>
            <person name="Tang G."/>
            <person name="Zhang D."/>
            <person name="Sun W.-H."/>
            <person name="Liu D.-K."/>
            <person name="Li Y."/>
            <person name="Chen G.-Z."/>
            <person name="Liu X.-D."/>
            <person name="Liao X.-Y."/>
            <person name="Jiang Y.-T."/>
            <person name="Yu X."/>
            <person name="Hao Y."/>
            <person name="Huang J."/>
            <person name="Zhao X.-W."/>
            <person name="Ke S."/>
            <person name="Chen Y.-Y."/>
            <person name="Wu W.-L."/>
            <person name="Hsu J.-L."/>
            <person name="Lin Y.-F."/>
            <person name="Huang M.-D."/>
            <person name="Li C.-Y."/>
            <person name="Huang L."/>
            <person name="Wang Z.-W."/>
            <person name="Zhao X."/>
            <person name="Zhong W.-Y."/>
            <person name="Peng D.-H."/>
            <person name="Ahmad S."/>
            <person name="Lan S."/>
            <person name="Zhang J.-S."/>
            <person name="Tsai W.-C."/>
            <person name="Van De Peer Y."/>
            <person name="Liu Z.-J."/>
        </authorList>
    </citation>
    <scope>NUCLEOTIDE SEQUENCE</scope>
    <source>
        <strain evidence="5">CP</strain>
        <tissue evidence="5">Leaves</tissue>
    </source>
</reference>